<dbReference type="Proteomes" id="UP000182840">
    <property type="component" value="Chromosome"/>
</dbReference>
<organism evidence="4 5">
    <name type="scientific">Aquibium oceanicum</name>
    <dbReference type="NCBI Taxonomy" id="1670800"/>
    <lineage>
        <taxon>Bacteria</taxon>
        <taxon>Pseudomonadati</taxon>
        <taxon>Pseudomonadota</taxon>
        <taxon>Alphaproteobacteria</taxon>
        <taxon>Hyphomicrobiales</taxon>
        <taxon>Phyllobacteriaceae</taxon>
        <taxon>Aquibium</taxon>
    </lineage>
</organism>
<dbReference type="InterPro" id="IPR050565">
    <property type="entry name" value="LYPA1-2/EST-like"/>
</dbReference>
<dbReference type="Pfam" id="PF02230">
    <property type="entry name" value="Abhydrolase_2"/>
    <property type="match status" value="1"/>
</dbReference>
<reference evidence="5" key="1">
    <citation type="submission" date="2016-11" db="EMBL/GenBank/DDBJ databases">
        <title>Mesorhizobium oceanicum sp. nov., isolated from deep seawater in South China Sea.</title>
        <authorList>
            <person name="Fu G.-Y."/>
        </authorList>
    </citation>
    <scope>NUCLEOTIDE SEQUENCE [LARGE SCALE GENOMIC DNA]</scope>
    <source>
        <strain evidence="5">B7</strain>
    </source>
</reference>
<evidence type="ECO:0000313" key="5">
    <source>
        <dbReference type="Proteomes" id="UP000182840"/>
    </source>
</evidence>
<comment type="similarity">
    <text evidence="1">Belongs to the AB hydrolase superfamily. AB hydrolase 2 family.</text>
</comment>
<feature type="domain" description="Phospholipase/carboxylesterase/thioesterase" evidence="3">
    <location>
        <begin position="12"/>
        <end position="202"/>
    </location>
</feature>
<protein>
    <recommendedName>
        <fullName evidence="3">Phospholipase/carboxylesterase/thioesterase domain-containing protein</fullName>
    </recommendedName>
</protein>
<dbReference type="SUPFAM" id="SSF53474">
    <property type="entry name" value="alpha/beta-Hydrolases"/>
    <property type="match status" value="1"/>
</dbReference>
<name>A0A1L3SZ84_9HYPH</name>
<evidence type="ECO:0000259" key="3">
    <source>
        <dbReference type="Pfam" id="PF02230"/>
    </source>
</evidence>
<dbReference type="EMBL" id="CP018171">
    <property type="protein sequence ID" value="APH74708.1"/>
    <property type="molecule type" value="Genomic_DNA"/>
</dbReference>
<dbReference type="Gene3D" id="3.40.50.1820">
    <property type="entry name" value="alpha/beta hydrolase"/>
    <property type="match status" value="1"/>
</dbReference>
<accession>A0A1L3SZ84</accession>
<dbReference type="GO" id="GO:0016787">
    <property type="term" value="F:hydrolase activity"/>
    <property type="evidence" value="ECO:0007669"/>
    <property type="project" value="UniProtKB-KW"/>
</dbReference>
<dbReference type="OrthoDB" id="9801763at2"/>
<evidence type="ECO:0000256" key="1">
    <source>
        <dbReference type="ARBA" id="ARBA00006499"/>
    </source>
</evidence>
<dbReference type="STRING" id="1670800.BSQ44_19345"/>
<dbReference type="InterPro" id="IPR003140">
    <property type="entry name" value="PLipase/COase/thioEstase"/>
</dbReference>
<keyword evidence="5" id="KW-1185">Reference proteome</keyword>
<keyword evidence="2" id="KW-0378">Hydrolase</keyword>
<evidence type="ECO:0000256" key="2">
    <source>
        <dbReference type="ARBA" id="ARBA00022801"/>
    </source>
</evidence>
<proteinExistence type="inferred from homology"/>
<dbReference type="PANTHER" id="PTHR10655">
    <property type="entry name" value="LYSOPHOSPHOLIPASE-RELATED"/>
    <property type="match status" value="1"/>
</dbReference>
<sequence length="210" mass="22009">MRDTSLRLGAPPRSAARLCVFVHGRAQTPEEMGEHVIARLPVGDTHFVLPRSPREAWYDARAIDPASDATLAQLEEALDAIDAAIASAAADGAPSDRPVLAGFSQGACLVLEYAMRRDRALGALVALTGCRVGPPTDTSPRRRLDGLPVYLSGSDADPWIPASAAFAAAADLAVCGARLRAESFPGRAHEVSDAEIDVFAEILAQTGATP</sequence>
<dbReference type="AlphaFoldDB" id="A0A1L3SZ84"/>
<gene>
    <name evidence="4" type="ORF">BSQ44_19345</name>
</gene>
<dbReference type="InterPro" id="IPR029058">
    <property type="entry name" value="AB_hydrolase_fold"/>
</dbReference>
<dbReference type="KEGG" id="meso:BSQ44_19345"/>
<dbReference type="PANTHER" id="PTHR10655:SF17">
    <property type="entry name" value="LYSOPHOSPHOLIPASE-LIKE PROTEIN 1"/>
    <property type="match status" value="1"/>
</dbReference>
<dbReference type="RefSeq" id="WP_072608165.1">
    <property type="nucleotide sequence ID" value="NZ_CP018171.1"/>
</dbReference>
<evidence type="ECO:0000313" key="4">
    <source>
        <dbReference type="EMBL" id="APH74708.1"/>
    </source>
</evidence>